<evidence type="ECO:0000313" key="3">
    <source>
        <dbReference type="EnsemblPlants" id="Pp3c20_5540V3.1"/>
    </source>
</evidence>
<reference evidence="3" key="3">
    <citation type="submission" date="2020-12" db="UniProtKB">
        <authorList>
            <consortium name="EnsemblPlants"/>
        </authorList>
    </citation>
    <scope>IDENTIFICATION</scope>
</reference>
<dbReference type="EMBL" id="ABEU02000020">
    <property type="protein sequence ID" value="PNR32812.1"/>
    <property type="molecule type" value="Genomic_DNA"/>
</dbReference>
<proteinExistence type="predicted"/>
<sequence length="140" mass="15775">MSEIEASSNMTTTEHKLEGADNNTAPQTSQERELIKRRKTQAMGFLRLLLIDMIIADVMKILDKWKNLSMTDGMTISVFMQNMYDLLNDMREINQLPSDIVAVHKILKIILAKFESICKGAAIREGYTNSGKSKKSLAHG</sequence>
<keyword evidence="4" id="KW-1185">Reference proteome</keyword>
<organism evidence="2">
    <name type="scientific">Physcomitrium patens</name>
    <name type="common">Spreading-leaved earth moss</name>
    <name type="synonym">Physcomitrella patens</name>
    <dbReference type="NCBI Taxonomy" id="3218"/>
    <lineage>
        <taxon>Eukaryota</taxon>
        <taxon>Viridiplantae</taxon>
        <taxon>Streptophyta</taxon>
        <taxon>Embryophyta</taxon>
        <taxon>Bryophyta</taxon>
        <taxon>Bryophytina</taxon>
        <taxon>Bryopsida</taxon>
        <taxon>Funariidae</taxon>
        <taxon>Funariales</taxon>
        <taxon>Funariaceae</taxon>
        <taxon>Physcomitrium</taxon>
    </lineage>
</organism>
<reference evidence="2 4" key="2">
    <citation type="journal article" date="2018" name="Plant J.">
        <title>The Physcomitrella patens chromosome-scale assembly reveals moss genome structure and evolution.</title>
        <authorList>
            <person name="Lang D."/>
            <person name="Ullrich K.K."/>
            <person name="Murat F."/>
            <person name="Fuchs J."/>
            <person name="Jenkins J."/>
            <person name="Haas F.B."/>
            <person name="Piednoel M."/>
            <person name="Gundlach H."/>
            <person name="Van Bel M."/>
            <person name="Meyberg R."/>
            <person name="Vives C."/>
            <person name="Morata J."/>
            <person name="Symeonidi A."/>
            <person name="Hiss M."/>
            <person name="Muchero W."/>
            <person name="Kamisugi Y."/>
            <person name="Saleh O."/>
            <person name="Blanc G."/>
            <person name="Decker E.L."/>
            <person name="van Gessel N."/>
            <person name="Grimwood J."/>
            <person name="Hayes R.D."/>
            <person name="Graham S.W."/>
            <person name="Gunter L.E."/>
            <person name="McDaniel S.F."/>
            <person name="Hoernstein S.N.W."/>
            <person name="Larsson A."/>
            <person name="Li F.W."/>
            <person name="Perroud P.F."/>
            <person name="Phillips J."/>
            <person name="Ranjan P."/>
            <person name="Rokshar D.S."/>
            <person name="Rothfels C.J."/>
            <person name="Schneider L."/>
            <person name="Shu S."/>
            <person name="Stevenson D.W."/>
            <person name="Thummler F."/>
            <person name="Tillich M."/>
            <person name="Villarreal Aguilar J.C."/>
            <person name="Widiez T."/>
            <person name="Wong G.K."/>
            <person name="Wymore A."/>
            <person name="Zhang Y."/>
            <person name="Zimmer A.D."/>
            <person name="Quatrano R.S."/>
            <person name="Mayer K.F.X."/>
            <person name="Goodstein D."/>
            <person name="Casacuberta J.M."/>
            <person name="Vandepoele K."/>
            <person name="Reski R."/>
            <person name="Cuming A.C."/>
            <person name="Tuskan G.A."/>
            <person name="Maumus F."/>
            <person name="Salse J."/>
            <person name="Schmutz J."/>
            <person name="Rensing S.A."/>
        </authorList>
    </citation>
    <scope>NUCLEOTIDE SEQUENCE [LARGE SCALE GENOMIC DNA]</scope>
    <source>
        <strain evidence="3 4">cv. Gransden 2004</strain>
    </source>
</reference>
<protein>
    <submittedName>
        <fullName evidence="2 3">Uncharacterized protein</fullName>
    </submittedName>
</protein>
<gene>
    <name evidence="2" type="ORF">PHYPA_024754</name>
</gene>
<reference evidence="2 4" key="1">
    <citation type="journal article" date="2008" name="Science">
        <title>The Physcomitrella genome reveals evolutionary insights into the conquest of land by plants.</title>
        <authorList>
            <person name="Rensing S."/>
            <person name="Lang D."/>
            <person name="Zimmer A."/>
            <person name="Terry A."/>
            <person name="Salamov A."/>
            <person name="Shapiro H."/>
            <person name="Nishiyama T."/>
            <person name="Perroud P.-F."/>
            <person name="Lindquist E."/>
            <person name="Kamisugi Y."/>
            <person name="Tanahashi T."/>
            <person name="Sakakibara K."/>
            <person name="Fujita T."/>
            <person name="Oishi K."/>
            <person name="Shin-I T."/>
            <person name="Kuroki Y."/>
            <person name="Toyoda A."/>
            <person name="Suzuki Y."/>
            <person name="Hashimoto A."/>
            <person name="Yamaguchi K."/>
            <person name="Sugano A."/>
            <person name="Kohara Y."/>
            <person name="Fujiyama A."/>
            <person name="Anterola A."/>
            <person name="Aoki S."/>
            <person name="Ashton N."/>
            <person name="Barbazuk W.B."/>
            <person name="Barker E."/>
            <person name="Bennetzen J."/>
            <person name="Bezanilla M."/>
            <person name="Blankenship R."/>
            <person name="Cho S.H."/>
            <person name="Dutcher S."/>
            <person name="Estelle M."/>
            <person name="Fawcett J.A."/>
            <person name="Gundlach H."/>
            <person name="Hanada K."/>
            <person name="Heyl A."/>
            <person name="Hicks K.A."/>
            <person name="Hugh J."/>
            <person name="Lohr M."/>
            <person name="Mayer K."/>
            <person name="Melkozernov A."/>
            <person name="Murata T."/>
            <person name="Nelson D."/>
            <person name="Pils B."/>
            <person name="Prigge M."/>
            <person name="Reiss B."/>
            <person name="Renner T."/>
            <person name="Rombauts S."/>
            <person name="Rushton P."/>
            <person name="Sanderfoot A."/>
            <person name="Schween G."/>
            <person name="Shiu S.-H."/>
            <person name="Stueber K."/>
            <person name="Theodoulou F.L."/>
            <person name="Tu H."/>
            <person name="Van de Peer Y."/>
            <person name="Verrier P.J."/>
            <person name="Waters E."/>
            <person name="Wood A."/>
            <person name="Yang L."/>
            <person name="Cove D."/>
            <person name="Cuming A."/>
            <person name="Hasebe M."/>
            <person name="Lucas S."/>
            <person name="Mishler D.B."/>
            <person name="Reski R."/>
            <person name="Grigoriev I."/>
            <person name="Quatrano R.S."/>
            <person name="Boore J.L."/>
        </authorList>
    </citation>
    <scope>NUCLEOTIDE SEQUENCE [LARGE SCALE GENOMIC DNA]</scope>
    <source>
        <strain evidence="3 4">cv. Gransden 2004</strain>
    </source>
</reference>
<name>A0A2K1IU62_PHYPA</name>
<dbReference type="Proteomes" id="UP000006727">
    <property type="component" value="Chromosome 20"/>
</dbReference>
<dbReference type="InParanoid" id="A0A2K1IU62"/>
<dbReference type="Gramene" id="Pp3c20_5540V3.1">
    <property type="protein sequence ID" value="Pp3c20_5540V3.1"/>
    <property type="gene ID" value="Pp3c20_5540"/>
</dbReference>
<dbReference type="AlphaFoldDB" id="A0A2K1IU62"/>
<accession>A0A2K1IU62</accession>
<evidence type="ECO:0000313" key="2">
    <source>
        <dbReference type="EMBL" id="PNR32812.1"/>
    </source>
</evidence>
<feature type="region of interest" description="Disordered" evidence="1">
    <location>
        <begin position="1"/>
        <end position="33"/>
    </location>
</feature>
<evidence type="ECO:0000313" key="4">
    <source>
        <dbReference type="Proteomes" id="UP000006727"/>
    </source>
</evidence>
<dbReference type="EnsemblPlants" id="Pp3c20_5540V3.1">
    <property type="protein sequence ID" value="Pp3c20_5540V3.1"/>
    <property type="gene ID" value="Pp3c20_5540"/>
</dbReference>
<evidence type="ECO:0000256" key="1">
    <source>
        <dbReference type="SAM" id="MobiDB-lite"/>
    </source>
</evidence>
<feature type="compositionally biased region" description="Polar residues" evidence="1">
    <location>
        <begin position="1"/>
        <end position="12"/>
    </location>
</feature>